<organism evidence="1 2">
    <name type="scientific">Paramarasmius palmivorus</name>
    <dbReference type="NCBI Taxonomy" id="297713"/>
    <lineage>
        <taxon>Eukaryota</taxon>
        <taxon>Fungi</taxon>
        <taxon>Dikarya</taxon>
        <taxon>Basidiomycota</taxon>
        <taxon>Agaricomycotina</taxon>
        <taxon>Agaricomycetes</taxon>
        <taxon>Agaricomycetidae</taxon>
        <taxon>Agaricales</taxon>
        <taxon>Marasmiineae</taxon>
        <taxon>Marasmiaceae</taxon>
        <taxon>Paramarasmius</taxon>
    </lineage>
</organism>
<gene>
    <name evidence="1" type="ORF">VNI00_006778</name>
</gene>
<evidence type="ECO:0000313" key="2">
    <source>
        <dbReference type="Proteomes" id="UP001383192"/>
    </source>
</evidence>
<accession>A0AAW0D848</accession>
<dbReference type="Proteomes" id="UP001383192">
    <property type="component" value="Unassembled WGS sequence"/>
</dbReference>
<keyword evidence="2" id="KW-1185">Reference proteome</keyword>
<dbReference type="EMBL" id="JAYKXP010000021">
    <property type="protein sequence ID" value="KAK7047113.1"/>
    <property type="molecule type" value="Genomic_DNA"/>
</dbReference>
<dbReference type="AlphaFoldDB" id="A0AAW0D848"/>
<protein>
    <submittedName>
        <fullName evidence="1">Uncharacterized protein</fullName>
    </submittedName>
</protein>
<sequence length="345" mass="39757">MAQLDGDSLLQCLETYLNRSGNQQASGLLILTKSVGARLYPTFYRNVFLLSSRNLYPFLATLTKYPERCRFVNTIWIRMGRDNSNAPALKDSTYPRNYPSRHFLPVYISRRDIQSLSKALSMVSGTLTRLTIAAGPHYPTLRGSLAAMDFPNLVELEVAVDLILLRSSGHAFEGIDRCLKLCKLRLVYSSEDGTTEVLPYQDFTQLKRLTHLYISYWSESRIDVEHSLVNLRVPDSVKVVVLEQDAGLHLPIRFDSLGHYTIHPRVVFVMEKGILEQFNRVLGHTPRMRTVHGSCLVLDRATIREDYMWEKAEQKVHERWTLFNRIPPSILLRKWTDGRVIYKLQ</sequence>
<evidence type="ECO:0000313" key="1">
    <source>
        <dbReference type="EMBL" id="KAK7047113.1"/>
    </source>
</evidence>
<name>A0AAW0D848_9AGAR</name>
<comment type="caution">
    <text evidence="1">The sequence shown here is derived from an EMBL/GenBank/DDBJ whole genome shotgun (WGS) entry which is preliminary data.</text>
</comment>
<reference evidence="1 2" key="1">
    <citation type="submission" date="2024-01" db="EMBL/GenBank/DDBJ databases">
        <title>A draft genome for a cacao thread blight-causing isolate of Paramarasmius palmivorus.</title>
        <authorList>
            <person name="Baruah I.K."/>
            <person name="Bukari Y."/>
            <person name="Amoako-Attah I."/>
            <person name="Meinhardt L.W."/>
            <person name="Bailey B.A."/>
            <person name="Cohen S.P."/>
        </authorList>
    </citation>
    <scope>NUCLEOTIDE SEQUENCE [LARGE SCALE GENOMIC DNA]</scope>
    <source>
        <strain evidence="1 2">GH-12</strain>
    </source>
</reference>
<proteinExistence type="predicted"/>